<sequence length="229" mass="23720">MSFVRLDKVKATAHYESVKVVGDSLKDGQFVNLSTSIGDEEEAVLVEKAAKGETAQAILCTAHLDYNSSFYDFKNTATDENTLGRALVFENGDTISVNDEISNGISVGDKVSIGLDGLGFKKMESGESEIGMCIRKDFMTNVGELTVIRLMSASGGEGQPGQPGKDGKDGSPGKDGADGLPGKDGKQGAPGKDASSISSIEFTAGEDGQISGGSALLSDGTSIPITIKK</sequence>
<dbReference type="InterPro" id="IPR008160">
    <property type="entry name" value="Collagen"/>
</dbReference>
<comment type="caution">
    <text evidence="2">The sequence shown here is derived from an EMBL/GenBank/DDBJ whole genome shotgun (WGS) entry which is preliminary data.</text>
</comment>
<evidence type="ECO:0000313" key="2">
    <source>
        <dbReference type="EMBL" id="RSU12319.1"/>
    </source>
</evidence>
<evidence type="ECO:0000313" key="3">
    <source>
        <dbReference type="Proteomes" id="UP000287605"/>
    </source>
</evidence>
<feature type="region of interest" description="Disordered" evidence="1">
    <location>
        <begin position="153"/>
        <end position="229"/>
    </location>
</feature>
<protein>
    <recommendedName>
        <fullName evidence="4">Collagen-like protein</fullName>
    </recommendedName>
</protein>
<gene>
    <name evidence="2" type="ORF">CBF29_06875</name>
</gene>
<organism evidence="2 3">
    <name type="scientific">Vagococcus elongatus</name>
    <dbReference type="NCBI Taxonomy" id="180344"/>
    <lineage>
        <taxon>Bacteria</taxon>
        <taxon>Bacillati</taxon>
        <taxon>Bacillota</taxon>
        <taxon>Bacilli</taxon>
        <taxon>Lactobacillales</taxon>
        <taxon>Enterococcaceae</taxon>
        <taxon>Vagococcus</taxon>
    </lineage>
</organism>
<dbReference type="Pfam" id="PF01391">
    <property type="entry name" value="Collagen"/>
    <property type="match status" value="1"/>
</dbReference>
<dbReference type="EMBL" id="NGKA01000008">
    <property type="protein sequence ID" value="RSU12319.1"/>
    <property type="molecule type" value="Genomic_DNA"/>
</dbReference>
<evidence type="ECO:0008006" key="4">
    <source>
        <dbReference type="Google" id="ProtNLM"/>
    </source>
</evidence>
<dbReference type="AlphaFoldDB" id="A0A430AW89"/>
<feature type="compositionally biased region" description="Basic and acidic residues" evidence="1">
    <location>
        <begin position="165"/>
        <end position="186"/>
    </location>
</feature>
<name>A0A430AW89_9ENTE</name>
<dbReference type="RefSeq" id="WP_126808824.1">
    <property type="nucleotide sequence ID" value="NZ_NGKA01000008.1"/>
</dbReference>
<dbReference type="Proteomes" id="UP000287605">
    <property type="component" value="Unassembled WGS sequence"/>
</dbReference>
<dbReference type="OrthoDB" id="2327482at2"/>
<feature type="compositionally biased region" description="Polar residues" evidence="1">
    <location>
        <begin position="219"/>
        <end position="229"/>
    </location>
</feature>
<evidence type="ECO:0000256" key="1">
    <source>
        <dbReference type="SAM" id="MobiDB-lite"/>
    </source>
</evidence>
<keyword evidence="3" id="KW-1185">Reference proteome</keyword>
<reference evidence="2 3" key="1">
    <citation type="submission" date="2017-05" db="EMBL/GenBank/DDBJ databases">
        <title>Vagococcus spp. assemblies.</title>
        <authorList>
            <person name="Gulvik C.A."/>
        </authorList>
    </citation>
    <scope>NUCLEOTIDE SEQUENCE [LARGE SCALE GENOMIC DNA]</scope>
    <source>
        <strain evidence="2 3">CCUG 51432</strain>
    </source>
</reference>
<accession>A0A430AW89</accession>
<proteinExistence type="predicted"/>